<dbReference type="EMBL" id="CAJOBC010012486">
    <property type="protein sequence ID" value="CAF4012196.1"/>
    <property type="molecule type" value="Genomic_DNA"/>
</dbReference>
<name>A0A814ZJE8_9BILA</name>
<organism evidence="1 3">
    <name type="scientific">Didymodactylos carnosus</name>
    <dbReference type="NCBI Taxonomy" id="1234261"/>
    <lineage>
        <taxon>Eukaryota</taxon>
        <taxon>Metazoa</taxon>
        <taxon>Spiralia</taxon>
        <taxon>Gnathifera</taxon>
        <taxon>Rotifera</taxon>
        <taxon>Eurotatoria</taxon>
        <taxon>Bdelloidea</taxon>
        <taxon>Philodinida</taxon>
        <taxon>Philodinidae</taxon>
        <taxon>Didymodactylos</taxon>
    </lineage>
</organism>
<sequence length="73" mass="8386">MNIKVQQPIPKPNCSSLQKREMVEAGVGRTGRKKPSVWDKENRIILKDITDAQDSQQITFHPSLRTSQQQQQL</sequence>
<accession>A0A814ZJE8</accession>
<proteinExistence type="predicted"/>
<dbReference type="AlphaFoldDB" id="A0A814ZJE8"/>
<comment type="caution">
    <text evidence="1">The sequence shown here is derived from an EMBL/GenBank/DDBJ whole genome shotgun (WGS) entry which is preliminary data.</text>
</comment>
<reference evidence="1" key="1">
    <citation type="submission" date="2021-02" db="EMBL/GenBank/DDBJ databases">
        <authorList>
            <person name="Nowell W R."/>
        </authorList>
    </citation>
    <scope>NUCLEOTIDE SEQUENCE</scope>
</reference>
<protein>
    <submittedName>
        <fullName evidence="1">Uncharacterized protein</fullName>
    </submittedName>
</protein>
<evidence type="ECO:0000313" key="1">
    <source>
        <dbReference type="EMBL" id="CAF1246184.1"/>
    </source>
</evidence>
<keyword evidence="3" id="KW-1185">Reference proteome</keyword>
<gene>
    <name evidence="1" type="ORF">GPM918_LOCUS25902</name>
    <name evidence="2" type="ORF">SRO942_LOCUS25966</name>
</gene>
<evidence type="ECO:0000313" key="3">
    <source>
        <dbReference type="Proteomes" id="UP000663829"/>
    </source>
</evidence>
<dbReference type="Proteomes" id="UP000681722">
    <property type="component" value="Unassembled WGS sequence"/>
</dbReference>
<dbReference type="Proteomes" id="UP000663829">
    <property type="component" value="Unassembled WGS sequence"/>
</dbReference>
<evidence type="ECO:0000313" key="2">
    <source>
        <dbReference type="EMBL" id="CAF4012196.1"/>
    </source>
</evidence>
<dbReference type="EMBL" id="CAJNOQ010010222">
    <property type="protein sequence ID" value="CAF1246184.1"/>
    <property type="molecule type" value="Genomic_DNA"/>
</dbReference>